<evidence type="ECO:0000313" key="1">
    <source>
        <dbReference type="EMBL" id="KAJ3803478.1"/>
    </source>
</evidence>
<feature type="non-terminal residue" evidence="1">
    <location>
        <position position="131"/>
    </location>
</feature>
<organism evidence="1 2">
    <name type="scientific">Lentinula aff. lateritia</name>
    <dbReference type="NCBI Taxonomy" id="2804960"/>
    <lineage>
        <taxon>Eukaryota</taxon>
        <taxon>Fungi</taxon>
        <taxon>Dikarya</taxon>
        <taxon>Basidiomycota</taxon>
        <taxon>Agaricomycotina</taxon>
        <taxon>Agaricomycetes</taxon>
        <taxon>Agaricomycetidae</taxon>
        <taxon>Agaricales</taxon>
        <taxon>Marasmiineae</taxon>
        <taxon>Omphalotaceae</taxon>
        <taxon>Lentinula</taxon>
    </lineage>
</organism>
<comment type="caution">
    <text evidence="1">The sequence shown here is derived from an EMBL/GenBank/DDBJ whole genome shotgun (WGS) entry which is preliminary data.</text>
</comment>
<gene>
    <name evidence="1" type="ORF">F5876DRAFT_3565</name>
</gene>
<sequence>STVQALWCDSTAQEAKLSKAGSRFSQRLVDRIDASCPFHRGQKDNQTPLYPPQLAITKKNPHPEPITTLGLRGPQSIHSTARALILELGPINLMLAFLTHCNVNLYPRIYWEATFQERKFSIALALEFQDH</sequence>
<keyword evidence="2" id="KW-1185">Reference proteome</keyword>
<name>A0ACC1TFV5_9AGAR</name>
<feature type="non-terminal residue" evidence="1">
    <location>
        <position position="1"/>
    </location>
</feature>
<reference evidence="1" key="1">
    <citation type="submission" date="2022-09" db="EMBL/GenBank/DDBJ databases">
        <title>A Global Phylogenomic Analysis of the Shiitake Genus Lentinula.</title>
        <authorList>
            <consortium name="DOE Joint Genome Institute"/>
            <person name="Sierra-Patev S."/>
            <person name="Min B."/>
            <person name="Naranjo-Ortiz M."/>
            <person name="Looney B."/>
            <person name="Konkel Z."/>
            <person name="Slot J.C."/>
            <person name="Sakamoto Y."/>
            <person name="Steenwyk J.L."/>
            <person name="Rokas A."/>
            <person name="Carro J."/>
            <person name="Camarero S."/>
            <person name="Ferreira P."/>
            <person name="Molpeceres G."/>
            <person name="Ruiz-Duenas F.J."/>
            <person name="Serrano A."/>
            <person name="Henrissat B."/>
            <person name="Drula E."/>
            <person name="Hughes K.W."/>
            <person name="Mata J.L."/>
            <person name="Ishikawa N.K."/>
            <person name="Vargas-Isla R."/>
            <person name="Ushijima S."/>
            <person name="Smith C.A."/>
            <person name="Ahrendt S."/>
            <person name="Andreopoulos W."/>
            <person name="He G."/>
            <person name="Labutti K."/>
            <person name="Lipzen A."/>
            <person name="Ng V."/>
            <person name="Riley R."/>
            <person name="Sandor L."/>
            <person name="Barry K."/>
            <person name="Martinez A.T."/>
            <person name="Xiao Y."/>
            <person name="Gibbons J.G."/>
            <person name="Terashima K."/>
            <person name="Grigoriev I.V."/>
            <person name="Hibbett D.S."/>
        </authorList>
    </citation>
    <scope>NUCLEOTIDE SEQUENCE</scope>
    <source>
        <strain evidence="1">TMI1499</strain>
    </source>
</reference>
<protein>
    <submittedName>
        <fullName evidence="1">Uncharacterized protein</fullName>
    </submittedName>
</protein>
<dbReference type="Proteomes" id="UP001163835">
    <property type="component" value="Unassembled WGS sequence"/>
</dbReference>
<dbReference type="EMBL" id="MU797545">
    <property type="protein sequence ID" value="KAJ3803478.1"/>
    <property type="molecule type" value="Genomic_DNA"/>
</dbReference>
<proteinExistence type="predicted"/>
<evidence type="ECO:0000313" key="2">
    <source>
        <dbReference type="Proteomes" id="UP001163835"/>
    </source>
</evidence>
<accession>A0ACC1TFV5</accession>